<feature type="region of interest" description="Disordered" evidence="3">
    <location>
        <begin position="1"/>
        <end position="23"/>
    </location>
</feature>
<evidence type="ECO:0000259" key="4">
    <source>
        <dbReference type="Pfam" id="PF13023"/>
    </source>
</evidence>
<dbReference type="SUPFAM" id="SSF109604">
    <property type="entry name" value="HD-domain/PDEase-like"/>
    <property type="match status" value="1"/>
</dbReference>
<dbReference type="Gene3D" id="1.10.3210.10">
    <property type="entry name" value="Hypothetical protein af1432"/>
    <property type="match status" value="1"/>
</dbReference>
<evidence type="ECO:0000313" key="6">
    <source>
        <dbReference type="Proteomes" id="UP001165269"/>
    </source>
</evidence>
<organism evidence="5 6">
    <name type="scientific">Streptomyces cylindrosporus</name>
    <dbReference type="NCBI Taxonomy" id="2927583"/>
    <lineage>
        <taxon>Bacteria</taxon>
        <taxon>Bacillati</taxon>
        <taxon>Actinomycetota</taxon>
        <taxon>Actinomycetes</taxon>
        <taxon>Kitasatosporales</taxon>
        <taxon>Streptomycetaceae</taxon>
        <taxon>Streptomyces</taxon>
    </lineage>
</organism>
<proteinExistence type="predicted"/>
<dbReference type="Pfam" id="PF13023">
    <property type="entry name" value="HD_3"/>
    <property type="match status" value="1"/>
</dbReference>
<evidence type="ECO:0000256" key="3">
    <source>
        <dbReference type="SAM" id="MobiDB-lite"/>
    </source>
</evidence>
<comment type="caution">
    <text evidence="5">The sequence shown here is derived from an EMBL/GenBank/DDBJ whole genome shotgun (WGS) entry which is preliminary data.</text>
</comment>
<protein>
    <submittedName>
        <fullName evidence="5">HD domain-containing protein</fullName>
    </submittedName>
</protein>
<evidence type="ECO:0000256" key="2">
    <source>
        <dbReference type="ARBA" id="ARBA00022801"/>
    </source>
</evidence>
<keyword evidence="1" id="KW-0479">Metal-binding</keyword>
<name>A0ABS9XXI0_9ACTN</name>
<keyword evidence="6" id="KW-1185">Reference proteome</keyword>
<dbReference type="EMBL" id="JALDAY010000001">
    <property type="protein sequence ID" value="MCI3269663.1"/>
    <property type="molecule type" value="Genomic_DNA"/>
</dbReference>
<dbReference type="RefSeq" id="WP_242759121.1">
    <property type="nucleotide sequence ID" value="NZ_JALDAY010000001.1"/>
</dbReference>
<keyword evidence="2" id="KW-0378">Hydrolase</keyword>
<feature type="domain" description="HD" evidence="4">
    <location>
        <begin position="81"/>
        <end position="226"/>
    </location>
</feature>
<dbReference type="PANTHER" id="PTHR11845">
    <property type="entry name" value="5'-DEOXYNUCLEOTIDASE HDDC2"/>
    <property type="match status" value="1"/>
</dbReference>
<reference evidence="5" key="1">
    <citation type="submission" date="2022-03" db="EMBL/GenBank/DDBJ databases">
        <title>Streptomyces 7R015 and 7R016 isolated from Barleria lupulina in Thailand.</title>
        <authorList>
            <person name="Kanchanasin P."/>
            <person name="Phongsopitanun W."/>
            <person name="Tanasupawat S."/>
        </authorList>
    </citation>
    <scope>NUCLEOTIDE SEQUENCE</scope>
    <source>
        <strain evidence="5">7R015</strain>
    </source>
</reference>
<accession>A0ABS9XXI0</accession>
<evidence type="ECO:0000256" key="1">
    <source>
        <dbReference type="ARBA" id="ARBA00022723"/>
    </source>
</evidence>
<gene>
    <name evidence="5" type="ORF">MQP27_00845</name>
</gene>
<evidence type="ECO:0000313" key="5">
    <source>
        <dbReference type="EMBL" id="MCI3269663.1"/>
    </source>
</evidence>
<dbReference type="PANTHER" id="PTHR11845:SF13">
    <property type="entry name" value="5'-DEOXYNUCLEOTIDASE HDDC2"/>
    <property type="match status" value="1"/>
</dbReference>
<dbReference type="Proteomes" id="UP001165269">
    <property type="component" value="Unassembled WGS sequence"/>
</dbReference>
<dbReference type="InterPro" id="IPR006674">
    <property type="entry name" value="HD_domain"/>
</dbReference>
<sequence length="274" mass="31183">MTTAATQLSPDLDKAGSADGKGGTPPTPYGACAMMVSDADCDLDAITWSMKLASVRRYYHQRFWEDETKEAEYASRIEPDPRLESVAEHSWHVADAVLILAPRFPLIDIGRALALSVLHDKMEIKIGDWSPVGRDGTGDKTHAFDTERRKSKEDAERKAIEQYLRMLSPAASELQQPMFHELLEGRTDEAKFVKAVDKLQALVYVVVKKSGRMNKNHLRFTMRYSEKVMIWPGLELHLTRMRERLFASIADNQKKPIEEIKAWAKTEQMTLFED</sequence>
<dbReference type="InterPro" id="IPR039356">
    <property type="entry name" value="YfbR/HDDC2"/>
</dbReference>